<dbReference type="InterPro" id="IPR020011">
    <property type="entry name" value="FimV_C"/>
</dbReference>
<feature type="signal peptide" evidence="4">
    <location>
        <begin position="1"/>
        <end position="22"/>
    </location>
</feature>
<feature type="compositionally biased region" description="Low complexity" evidence="2">
    <location>
        <begin position="132"/>
        <end position="149"/>
    </location>
</feature>
<evidence type="ECO:0000256" key="4">
    <source>
        <dbReference type="SAM" id="SignalP"/>
    </source>
</evidence>
<keyword evidence="1" id="KW-0175">Coiled coil</keyword>
<keyword evidence="7" id="KW-1185">Reference proteome</keyword>
<evidence type="ECO:0000256" key="2">
    <source>
        <dbReference type="SAM" id="MobiDB-lite"/>
    </source>
</evidence>
<accession>A0ABY4T7F2</accession>
<feature type="compositionally biased region" description="Basic and acidic residues" evidence="2">
    <location>
        <begin position="165"/>
        <end position="179"/>
    </location>
</feature>
<evidence type="ECO:0000259" key="5">
    <source>
        <dbReference type="Pfam" id="PF25800"/>
    </source>
</evidence>
<dbReference type="CDD" id="cd00118">
    <property type="entry name" value="LysM"/>
    <property type="match status" value="1"/>
</dbReference>
<organism evidence="6 7">
    <name type="scientific">Luteibacter flocculans</name>
    <dbReference type="NCBI Taxonomy" id="2780091"/>
    <lineage>
        <taxon>Bacteria</taxon>
        <taxon>Pseudomonadati</taxon>
        <taxon>Pseudomonadota</taxon>
        <taxon>Gammaproteobacteria</taxon>
        <taxon>Lysobacterales</taxon>
        <taxon>Rhodanobacteraceae</taxon>
        <taxon>Luteibacter</taxon>
    </lineage>
</organism>
<evidence type="ECO:0000313" key="6">
    <source>
        <dbReference type="EMBL" id="URL59782.1"/>
    </source>
</evidence>
<feature type="coiled-coil region" evidence="1">
    <location>
        <begin position="334"/>
        <end position="396"/>
    </location>
</feature>
<feature type="compositionally biased region" description="Low complexity" evidence="2">
    <location>
        <begin position="180"/>
        <end position="190"/>
    </location>
</feature>
<dbReference type="InterPro" id="IPR020012">
    <property type="entry name" value="LysM_FimV"/>
</dbReference>
<keyword evidence="3" id="KW-0812">Transmembrane</keyword>
<dbReference type="InterPro" id="IPR018392">
    <property type="entry name" value="LysM"/>
</dbReference>
<keyword evidence="3" id="KW-1133">Transmembrane helix</keyword>
<dbReference type="NCBIfam" id="TIGR03504">
    <property type="entry name" value="FimV_Cterm"/>
    <property type="match status" value="1"/>
</dbReference>
<reference evidence="6" key="1">
    <citation type="submission" date="2020-10" db="EMBL/GenBank/DDBJ databases">
        <title>Whole-genome sequence of Luteibacter sp. EIF3.</title>
        <authorList>
            <person name="Friedrich I."/>
            <person name="Hertel R."/>
            <person name="Daniel R."/>
        </authorList>
    </citation>
    <scope>NUCLEOTIDE SEQUENCE</scope>
    <source>
        <strain evidence="6">EIF3</strain>
    </source>
</reference>
<dbReference type="Proteomes" id="UP001056681">
    <property type="component" value="Chromosome"/>
</dbReference>
<feature type="region of interest" description="Disordered" evidence="2">
    <location>
        <begin position="132"/>
        <end position="198"/>
    </location>
</feature>
<dbReference type="InterPro" id="IPR038440">
    <property type="entry name" value="FimV_C_sf"/>
</dbReference>
<protein>
    <submittedName>
        <fullName evidence="6">Fimbrial protein FimV</fullName>
    </submittedName>
</protein>
<evidence type="ECO:0000313" key="7">
    <source>
        <dbReference type="Proteomes" id="UP001056681"/>
    </source>
</evidence>
<feature type="region of interest" description="Disordered" evidence="2">
    <location>
        <begin position="733"/>
        <end position="789"/>
    </location>
</feature>
<keyword evidence="3" id="KW-0472">Membrane</keyword>
<evidence type="ECO:0000256" key="3">
    <source>
        <dbReference type="SAM" id="Phobius"/>
    </source>
</evidence>
<proteinExistence type="predicted"/>
<dbReference type="RefSeq" id="WP_305884076.1">
    <property type="nucleotide sequence ID" value="NZ_CP063231.1"/>
</dbReference>
<sequence length="835" mass="87478">MNRTLKLSIMLALATWGSQALAQNLGPVQMRSTMDQPLMADIPLTGVSGNLDNVHVALASEEAFARAGLNRSALPVPLSFAVAKNAAGQPVVRVTSAAPVRDTYLDFLVEVSSGSNKVVREVTMLLDPPGTPVGAAAASTPAAPAARPSRTSEVPARVPTAEASKPARAEPASRAEAVPHAEPAPHATATQGGTYGPVQRGQTLSTIARQHAGGADMNQMLVALQKANPDAFYRGNMNALKTGAILRIPSSDEIQAQSGAAALAEVRRQNESWRAGTARAPSVVADGASTGAAQNDAKGPAPKSDRLAIVPAKEGGDAASTRAGTKGGTGDTQIAGLRQELATSKESVASLKQEGAELKSRIGELEDLNAKNQRLLSLKDSEIAELQRKLADAQKQGSKPAAAPAAAATVASATQPAAAAPAPVATPAPAAAGTAGQTSAATTAPAPGATVAISPLKEPAATPPSAATPPAPAAAAPKPVAPTPSPAPVEEDPWYMQPWAWGGGAIVILLLLVAAVFGRRKPKAAPAVASSSLADRFGQEPTFGEFGHAETMDQDQREILDALAEHPDDVGLHLELVSLYYGRRDVEHFEAAAEAMFAHIADPEQPEWREVVMMGEDLAPSHPLFGGVPVDEIDEPYEEEGYTAARSHDPDEVAALEEFDLGNYVTEPEDARPAAPVPQKHSEYHFNFDLTPVQRTEAEHRPNAPDVFDVDAPESPYAEPHATPAFGEILAEEKAEERPTWSFDEEHESAPPQPPLDAVASVPRFDEPTFPDEEPLTDHGPESFSDDPVDTKLDLARAYLDMGDEEGARLMLDEVLAEGSQMQKDTAKRILDGIA</sequence>
<keyword evidence="4" id="KW-0732">Signal</keyword>
<dbReference type="NCBIfam" id="TIGR03505">
    <property type="entry name" value="FimV_core"/>
    <property type="match status" value="1"/>
</dbReference>
<dbReference type="EMBL" id="CP063231">
    <property type="protein sequence ID" value="URL59782.1"/>
    <property type="molecule type" value="Genomic_DNA"/>
</dbReference>
<dbReference type="InterPro" id="IPR057840">
    <property type="entry name" value="FimV_N"/>
</dbReference>
<feature type="region of interest" description="Disordered" evidence="2">
    <location>
        <begin position="273"/>
        <end position="309"/>
    </location>
</feature>
<feature type="transmembrane region" description="Helical" evidence="3">
    <location>
        <begin position="499"/>
        <end position="517"/>
    </location>
</feature>
<name>A0ABY4T7F2_9GAMM</name>
<dbReference type="Gene3D" id="1.20.58.2200">
    <property type="match status" value="1"/>
</dbReference>
<feature type="region of interest" description="Disordered" evidence="2">
    <location>
        <begin position="424"/>
        <end position="444"/>
    </location>
</feature>
<feature type="region of interest" description="Disordered" evidence="2">
    <location>
        <begin position="458"/>
        <end position="488"/>
    </location>
</feature>
<feature type="domain" description="FimV N-terminal" evidence="5">
    <location>
        <begin position="24"/>
        <end position="129"/>
    </location>
</feature>
<feature type="chain" id="PRO_5045857739" evidence="4">
    <location>
        <begin position="23"/>
        <end position="835"/>
    </location>
</feature>
<dbReference type="Pfam" id="PF25800">
    <property type="entry name" value="FimV_N"/>
    <property type="match status" value="1"/>
</dbReference>
<dbReference type="InterPro" id="IPR036779">
    <property type="entry name" value="LysM_dom_sf"/>
</dbReference>
<dbReference type="Gene3D" id="3.10.350.10">
    <property type="entry name" value="LysM domain"/>
    <property type="match status" value="1"/>
</dbReference>
<evidence type="ECO:0000256" key="1">
    <source>
        <dbReference type="SAM" id="Coils"/>
    </source>
</evidence>
<gene>
    <name evidence="6" type="ORF">IM816_06735</name>
</gene>